<dbReference type="InterPro" id="IPR009078">
    <property type="entry name" value="Ferritin-like_SF"/>
</dbReference>
<comment type="cofactor">
    <cofactor evidence="1">
        <name>heme b</name>
        <dbReference type="ChEBI" id="CHEBI:60344"/>
    </cofactor>
</comment>
<dbReference type="GO" id="GO:0008199">
    <property type="term" value="F:ferric iron binding"/>
    <property type="evidence" value="ECO:0007669"/>
    <property type="project" value="InterPro"/>
</dbReference>
<feature type="binding site" evidence="8">
    <location>
        <position position="127"/>
    </location>
    <ligand>
        <name>Fe cation</name>
        <dbReference type="ChEBI" id="CHEBI:24875"/>
        <label>2</label>
    </ligand>
</feature>
<dbReference type="Pfam" id="PF00210">
    <property type="entry name" value="Ferritin"/>
    <property type="match status" value="1"/>
</dbReference>
<keyword evidence="11" id="KW-1185">Reference proteome</keyword>
<dbReference type="SUPFAM" id="SSF47240">
    <property type="entry name" value="Ferritin-like"/>
    <property type="match status" value="1"/>
</dbReference>
<evidence type="ECO:0000313" key="11">
    <source>
        <dbReference type="Proteomes" id="UP001197378"/>
    </source>
</evidence>
<keyword evidence="4" id="KW-0349">Heme</keyword>
<dbReference type="PANTHER" id="PTHR30295">
    <property type="entry name" value="BACTERIOFERRITIN"/>
    <property type="match status" value="1"/>
</dbReference>
<evidence type="ECO:0000256" key="8">
    <source>
        <dbReference type="PIRSR" id="PIRSR002560-1"/>
    </source>
</evidence>
<sequence>MRLHPRIAGFLGQALSHEFLAVQQYLVQSRLCRLWGWQDWAESFARESREELEHAGLLSDQLLRMGIAPSAGALRPSRPGRDLREMLDQDVAIEWSAVELYAEALDFSQRMRDERTASLFAQLLEDEKGHLVHLQETISSLGTHHGH</sequence>
<gene>
    <name evidence="10" type="ORF">HFQ13_12210</name>
</gene>
<dbReference type="GO" id="GO:0006879">
    <property type="term" value="P:intracellular iron ion homeostasis"/>
    <property type="evidence" value="ECO:0007669"/>
    <property type="project" value="UniProtKB-KW"/>
</dbReference>
<comment type="caution">
    <text evidence="10">The sequence shown here is derived from an EMBL/GenBank/DDBJ whole genome shotgun (WGS) entry which is preliminary data.</text>
</comment>
<dbReference type="Gene3D" id="1.20.1260.10">
    <property type="match status" value="1"/>
</dbReference>
<keyword evidence="6 7" id="KW-0408">Iron</keyword>
<comment type="similarity">
    <text evidence="2 7">Belongs to the bacterioferritin family.</text>
</comment>
<keyword evidence="3 7" id="KW-0409">Iron storage</keyword>
<dbReference type="InterPro" id="IPR008331">
    <property type="entry name" value="Ferritin_DPS_dom"/>
</dbReference>
<dbReference type="GO" id="GO:0004322">
    <property type="term" value="F:ferroxidase activity"/>
    <property type="evidence" value="ECO:0007669"/>
    <property type="project" value="UniProtKB-EC"/>
</dbReference>
<comment type="function">
    <text evidence="7">Iron-storage protein, whose ferroxidase center binds Fe(2+), oxidizes it using dioxygen to Fe(3+), and participates in the subsequent Fe(3+) oxide mineral core formation within the central cavity of the BFR protein shell.</text>
</comment>
<evidence type="ECO:0000256" key="3">
    <source>
        <dbReference type="ARBA" id="ARBA00022434"/>
    </source>
</evidence>
<dbReference type="GO" id="GO:0005829">
    <property type="term" value="C:cytosol"/>
    <property type="evidence" value="ECO:0007669"/>
    <property type="project" value="TreeGrafter"/>
</dbReference>
<feature type="binding site" evidence="8">
    <location>
        <position position="127"/>
    </location>
    <ligand>
        <name>Fe cation</name>
        <dbReference type="ChEBI" id="CHEBI:24875"/>
        <label>1</label>
    </ligand>
</feature>
<reference evidence="10" key="1">
    <citation type="journal article" date="2021" name="ISME J.">
        <title>Genomic evolution of the class Acidithiobacillia: deep-branching Proteobacteria living in extreme acidic conditions.</title>
        <authorList>
            <person name="Moya-Beltran A."/>
            <person name="Beard S."/>
            <person name="Rojas-Villalobos C."/>
            <person name="Issotta F."/>
            <person name="Gallardo Y."/>
            <person name="Ulloa R."/>
            <person name="Giaveno A."/>
            <person name="Degli Esposti M."/>
            <person name="Johnson D.B."/>
            <person name="Quatrini R."/>
        </authorList>
    </citation>
    <scope>NUCLEOTIDE SEQUENCE</scope>
    <source>
        <strain evidence="10">VAN18-1</strain>
    </source>
</reference>
<feature type="binding site" evidence="8">
    <location>
        <position position="54"/>
    </location>
    <ligand>
        <name>Fe cation</name>
        <dbReference type="ChEBI" id="CHEBI:24875"/>
        <label>1</label>
    </ligand>
</feature>
<dbReference type="EC" id="1.16.3.1" evidence="7"/>
<dbReference type="GO" id="GO:0020037">
    <property type="term" value="F:heme binding"/>
    <property type="evidence" value="ECO:0007669"/>
    <property type="project" value="TreeGrafter"/>
</dbReference>
<keyword evidence="5 7" id="KW-0479">Metal-binding</keyword>
<dbReference type="AlphaFoldDB" id="A0AAE2YRD7"/>
<evidence type="ECO:0000256" key="1">
    <source>
        <dbReference type="ARBA" id="ARBA00001970"/>
    </source>
</evidence>
<feature type="binding site" evidence="8">
    <location>
        <position position="51"/>
    </location>
    <ligand>
        <name>Fe cation</name>
        <dbReference type="ChEBI" id="CHEBI:24875"/>
        <label>2</label>
    </ligand>
</feature>
<dbReference type="InterPro" id="IPR012347">
    <property type="entry name" value="Ferritin-like"/>
</dbReference>
<dbReference type="InterPro" id="IPR009040">
    <property type="entry name" value="Ferritin-like_diiron"/>
</dbReference>
<comment type="catalytic activity">
    <reaction evidence="7">
        <text>4 Fe(2+) + O2 + 4 H(+) = 4 Fe(3+) + 2 H2O</text>
        <dbReference type="Rhea" id="RHEA:11148"/>
        <dbReference type="ChEBI" id="CHEBI:15377"/>
        <dbReference type="ChEBI" id="CHEBI:15378"/>
        <dbReference type="ChEBI" id="CHEBI:15379"/>
        <dbReference type="ChEBI" id="CHEBI:29033"/>
        <dbReference type="ChEBI" id="CHEBI:29034"/>
        <dbReference type="EC" id="1.16.3.1"/>
    </reaction>
</comment>
<evidence type="ECO:0000256" key="6">
    <source>
        <dbReference type="ARBA" id="ARBA00023004"/>
    </source>
</evidence>
<feature type="domain" description="Ferritin-like diiron" evidence="9">
    <location>
        <begin position="1"/>
        <end position="145"/>
    </location>
</feature>
<feature type="binding site" evidence="8">
    <location>
        <position position="94"/>
    </location>
    <ligand>
        <name>Fe cation</name>
        <dbReference type="ChEBI" id="CHEBI:24875"/>
        <label>2</label>
    </ligand>
</feature>
<evidence type="ECO:0000256" key="2">
    <source>
        <dbReference type="ARBA" id="ARBA00008093"/>
    </source>
</evidence>
<evidence type="ECO:0000256" key="4">
    <source>
        <dbReference type="ARBA" id="ARBA00022617"/>
    </source>
</evidence>
<organism evidence="10 11">
    <name type="scientific">Igneacidithiobacillus copahuensis</name>
    <dbReference type="NCBI Taxonomy" id="2724909"/>
    <lineage>
        <taxon>Bacteria</taxon>
        <taxon>Pseudomonadati</taxon>
        <taxon>Pseudomonadota</taxon>
        <taxon>Acidithiobacillia</taxon>
        <taxon>Acidithiobacillales</taxon>
        <taxon>Acidithiobacillaceae</taxon>
        <taxon>Igneacidithiobacillus</taxon>
    </lineage>
</organism>
<evidence type="ECO:0000256" key="7">
    <source>
        <dbReference type="PIRNR" id="PIRNR002560"/>
    </source>
</evidence>
<proteinExistence type="inferred from homology"/>
<evidence type="ECO:0000259" key="9">
    <source>
        <dbReference type="PROSITE" id="PS50905"/>
    </source>
</evidence>
<dbReference type="PROSITE" id="PS50905">
    <property type="entry name" value="FERRITIN_LIKE"/>
    <property type="match status" value="1"/>
</dbReference>
<dbReference type="InterPro" id="IPR002024">
    <property type="entry name" value="Bacterioferritin"/>
</dbReference>
<protein>
    <recommendedName>
        <fullName evidence="7">Bacterioferritin</fullName>
        <ecNumber evidence="7">1.16.3.1</ecNumber>
    </recommendedName>
</protein>
<name>A0AAE2YRD7_9PROT</name>
<dbReference type="GO" id="GO:0006826">
    <property type="term" value="P:iron ion transport"/>
    <property type="evidence" value="ECO:0007669"/>
    <property type="project" value="InterPro"/>
</dbReference>
<feature type="binding site" evidence="8">
    <location>
        <position position="50"/>
    </location>
    <ligand>
        <name>Fe cation</name>
        <dbReference type="ChEBI" id="CHEBI:24875"/>
        <label>3</label>
    </ligand>
</feature>
<dbReference type="PRINTS" id="PR00601">
    <property type="entry name" value="BACFERRITIN"/>
</dbReference>
<evidence type="ECO:0000256" key="5">
    <source>
        <dbReference type="ARBA" id="ARBA00022723"/>
    </source>
</evidence>
<evidence type="ECO:0000313" key="10">
    <source>
        <dbReference type="EMBL" id="MBU2788954.1"/>
    </source>
</evidence>
<accession>A0AAE2YRD7</accession>
<dbReference type="Proteomes" id="UP001197378">
    <property type="component" value="Unassembled WGS sequence"/>
</dbReference>
<feature type="binding site" evidence="8">
    <location>
        <position position="130"/>
    </location>
    <ligand>
        <name>Fe cation</name>
        <dbReference type="ChEBI" id="CHEBI:24875"/>
        <label>2</label>
    </ligand>
</feature>
<dbReference type="EMBL" id="JAAXYO010000180">
    <property type="protein sequence ID" value="MBU2788954.1"/>
    <property type="molecule type" value="Genomic_DNA"/>
</dbReference>
<dbReference type="PIRSF" id="PIRSF002560">
    <property type="entry name" value="Bacterioferritin"/>
    <property type="match status" value="1"/>
</dbReference>
<feature type="binding site" evidence="8">
    <location>
        <position position="18"/>
    </location>
    <ligand>
        <name>Fe cation</name>
        <dbReference type="ChEBI" id="CHEBI:24875"/>
        <label>1</label>
    </ligand>
</feature>
<feature type="binding site" evidence="8">
    <location>
        <position position="51"/>
    </location>
    <ligand>
        <name>Fe cation</name>
        <dbReference type="ChEBI" id="CHEBI:24875"/>
        <label>1</label>
    </ligand>
</feature>
<dbReference type="PANTHER" id="PTHR30295:SF0">
    <property type="entry name" value="BACTERIOFERRITIN"/>
    <property type="match status" value="1"/>
</dbReference>